<gene>
    <name evidence="1" type="ORF">M404DRAFT_93262</name>
</gene>
<sequence>TAFEEMKKTEQKNNNNQWAPFQNENEWDLARFLMKNMGQTKIDEFLKLSLV</sequence>
<dbReference type="InParanoid" id="A0A0C3PKN1"/>
<feature type="non-terminal residue" evidence="1">
    <location>
        <position position="1"/>
    </location>
</feature>
<protein>
    <submittedName>
        <fullName evidence="1">Uncharacterized protein</fullName>
    </submittedName>
</protein>
<dbReference type="HOGENOM" id="CLU_3112098_0_0_1"/>
<organism evidence="1 2">
    <name type="scientific">Pisolithus tinctorius Marx 270</name>
    <dbReference type="NCBI Taxonomy" id="870435"/>
    <lineage>
        <taxon>Eukaryota</taxon>
        <taxon>Fungi</taxon>
        <taxon>Dikarya</taxon>
        <taxon>Basidiomycota</taxon>
        <taxon>Agaricomycotina</taxon>
        <taxon>Agaricomycetes</taxon>
        <taxon>Agaricomycetidae</taxon>
        <taxon>Boletales</taxon>
        <taxon>Sclerodermatineae</taxon>
        <taxon>Pisolithaceae</taxon>
        <taxon>Pisolithus</taxon>
    </lineage>
</organism>
<proteinExistence type="predicted"/>
<evidence type="ECO:0000313" key="1">
    <source>
        <dbReference type="EMBL" id="KIO14800.1"/>
    </source>
</evidence>
<evidence type="ECO:0000313" key="2">
    <source>
        <dbReference type="Proteomes" id="UP000054217"/>
    </source>
</evidence>
<reference evidence="1 2" key="1">
    <citation type="submission" date="2014-04" db="EMBL/GenBank/DDBJ databases">
        <authorList>
            <consortium name="DOE Joint Genome Institute"/>
            <person name="Kuo A."/>
            <person name="Kohler A."/>
            <person name="Costa M.D."/>
            <person name="Nagy L.G."/>
            <person name="Floudas D."/>
            <person name="Copeland A."/>
            <person name="Barry K.W."/>
            <person name="Cichocki N."/>
            <person name="Veneault-Fourrey C."/>
            <person name="LaButti K."/>
            <person name="Lindquist E.A."/>
            <person name="Lipzen A."/>
            <person name="Lundell T."/>
            <person name="Morin E."/>
            <person name="Murat C."/>
            <person name="Sun H."/>
            <person name="Tunlid A."/>
            <person name="Henrissat B."/>
            <person name="Grigoriev I.V."/>
            <person name="Hibbett D.S."/>
            <person name="Martin F."/>
            <person name="Nordberg H.P."/>
            <person name="Cantor M.N."/>
            <person name="Hua S.X."/>
        </authorList>
    </citation>
    <scope>NUCLEOTIDE SEQUENCE [LARGE SCALE GENOMIC DNA]</scope>
    <source>
        <strain evidence="1 2">Marx 270</strain>
    </source>
</reference>
<accession>A0A0C3PKN1</accession>
<dbReference type="Proteomes" id="UP000054217">
    <property type="component" value="Unassembled WGS sequence"/>
</dbReference>
<dbReference type="OrthoDB" id="2688393at2759"/>
<reference evidence="2" key="2">
    <citation type="submission" date="2015-01" db="EMBL/GenBank/DDBJ databases">
        <title>Evolutionary Origins and Diversification of the Mycorrhizal Mutualists.</title>
        <authorList>
            <consortium name="DOE Joint Genome Institute"/>
            <consortium name="Mycorrhizal Genomics Consortium"/>
            <person name="Kohler A."/>
            <person name="Kuo A."/>
            <person name="Nagy L.G."/>
            <person name="Floudas D."/>
            <person name="Copeland A."/>
            <person name="Barry K.W."/>
            <person name="Cichocki N."/>
            <person name="Veneault-Fourrey C."/>
            <person name="LaButti K."/>
            <person name="Lindquist E.A."/>
            <person name="Lipzen A."/>
            <person name="Lundell T."/>
            <person name="Morin E."/>
            <person name="Murat C."/>
            <person name="Riley R."/>
            <person name="Ohm R."/>
            <person name="Sun H."/>
            <person name="Tunlid A."/>
            <person name="Henrissat B."/>
            <person name="Grigoriev I.V."/>
            <person name="Hibbett D.S."/>
            <person name="Martin F."/>
        </authorList>
    </citation>
    <scope>NUCLEOTIDE SEQUENCE [LARGE SCALE GENOMIC DNA]</scope>
    <source>
        <strain evidence="2">Marx 270</strain>
    </source>
</reference>
<dbReference type="EMBL" id="KN831944">
    <property type="protein sequence ID" value="KIO14800.1"/>
    <property type="molecule type" value="Genomic_DNA"/>
</dbReference>
<keyword evidence="2" id="KW-1185">Reference proteome</keyword>
<feature type="non-terminal residue" evidence="1">
    <location>
        <position position="51"/>
    </location>
</feature>
<name>A0A0C3PKN1_PISTI</name>
<dbReference type="AlphaFoldDB" id="A0A0C3PKN1"/>